<dbReference type="PANTHER" id="PTHR30194">
    <property type="entry name" value="CROSSOVER JUNCTION ENDODEOXYRIBONUCLEASE RUVC"/>
    <property type="match status" value="1"/>
</dbReference>
<evidence type="ECO:0000256" key="10">
    <source>
        <dbReference type="ARBA" id="ARBA00023172"/>
    </source>
</evidence>
<evidence type="ECO:0000256" key="9">
    <source>
        <dbReference type="ARBA" id="ARBA00023125"/>
    </source>
</evidence>
<proteinExistence type="inferred from homology"/>
<dbReference type="GO" id="GO:0006310">
    <property type="term" value="P:DNA recombination"/>
    <property type="evidence" value="ECO:0007669"/>
    <property type="project" value="UniProtKB-UniRule"/>
</dbReference>
<dbReference type="InterPro" id="IPR002176">
    <property type="entry name" value="X-over_junc_endoDNase_RuvC"/>
</dbReference>
<dbReference type="FunFam" id="3.30.420.10:FF:000002">
    <property type="entry name" value="Crossover junction endodeoxyribonuclease RuvC"/>
    <property type="match status" value="1"/>
</dbReference>
<evidence type="ECO:0000313" key="15">
    <source>
        <dbReference type="EMBL" id="QKJ25251.1"/>
    </source>
</evidence>
<feature type="binding site" evidence="13">
    <location>
        <position position="66"/>
    </location>
    <ligand>
        <name>Mg(2+)</name>
        <dbReference type="ChEBI" id="CHEBI:18420"/>
        <label>2</label>
    </ligand>
</feature>
<dbReference type="GO" id="GO:0000287">
    <property type="term" value="F:magnesium ion binding"/>
    <property type="evidence" value="ECO:0007669"/>
    <property type="project" value="UniProtKB-UniRule"/>
</dbReference>
<feature type="active site" evidence="13">
    <location>
        <position position="139"/>
    </location>
</feature>
<dbReference type="GO" id="GO:0048476">
    <property type="term" value="C:Holliday junction resolvase complex"/>
    <property type="evidence" value="ECO:0007669"/>
    <property type="project" value="UniProtKB-UniRule"/>
</dbReference>
<comment type="catalytic activity">
    <reaction evidence="12 13">
        <text>Endonucleolytic cleavage at a junction such as a reciprocal single-stranded crossover between two homologous DNA duplexes (Holliday junction).</text>
        <dbReference type="EC" id="3.1.21.10"/>
    </reaction>
</comment>
<evidence type="ECO:0000313" key="16">
    <source>
        <dbReference type="Proteomes" id="UP000501003"/>
    </source>
</evidence>
<keyword evidence="7 13" id="KW-0378">Hydrolase</keyword>
<comment type="function">
    <text evidence="13">The RuvA-RuvB-RuvC complex processes Holliday junction (HJ) DNA during genetic recombination and DNA repair. Endonuclease that resolves HJ intermediates. Cleaves cruciform DNA by making single-stranded nicks across the HJ at symmetrical positions within the homologous arms, yielding a 5'-phosphate and a 3'-hydroxyl group; requires a central core of homology in the junction. The consensus cleavage sequence is 5'-(A/T)TT(C/G)-3'. Cleavage occurs on the 3'-side of the TT dinucleotide at the point of strand exchange. HJ branch migration catalyzed by RuvA-RuvB allows RuvC to scan DNA until it finds its consensus sequence, where it cleaves and resolves the cruciform DNA.</text>
</comment>
<name>A0A7D4TJ02_9MICO</name>
<evidence type="ECO:0000256" key="4">
    <source>
        <dbReference type="ARBA" id="ARBA00022723"/>
    </source>
</evidence>
<dbReference type="Proteomes" id="UP000501003">
    <property type="component" value="Chromosome"/>
</dbReference>
<dbReference type="InterPro" id="IPR020563">
    <property type="entry name" value="X-over_junc_endoDNase_Mg_BS"/>
</dbReference>
<keyword evidence="9 13" id="KW-0238">DNA-binding</keyword>
<dbReference type="KEGG" id="aqg:HRU87_03460"/>
<dbReference type="PROSITE" id="PS01321">
    <property type="entry name" value="RUVC"/>
    <property type="match status" value="1"/>
</dbReference>
<evidence type="ECO:0000256" key="11">
    <source>
        <dbReference type="ARBA" id="ARBA00023204"/>
    </source>
</evidence>
<feature type="binding site" evidence="13">
    <location>
        <position position="8"/>
    </location>
    <ligand>
        <name>Mg(2+)</name>
        <dbReference type="ChEBI" id="CHEBI:18420"/>
        <label>1</label>
    </ligand>
</feature>
<evidence type="ECO:0000256" key="8">
    <source>
        <dbReference type="ARBA" id="ARBA00022842"/>
    </source>
</evidence>
<dbReference type="SUPFAM" id="SSF53098">
    <property type="entry name" value="Ribonuclease H-like"/>
    <property type="match status" value="1"/>
</dbReference>
<dbReference type="InterPro" id="IPR012337">
    <property type="entry name" value="RNaseH-like_sf"/>
</dbReference>
<keyword evidence="16" id="KW-1185">Reference proteome</keyword>
<dbReference type="PANTHER" id="PTHR30194:SF3">
    <property type="entry name" value="CROSSOVER JUNCTION ENDODEOXYRIBONUCLEASE RUVC"/>
    <property type="match status" value="1"/>
</dbReference>
<evidence type="ECO:0000256" key="3">
    <source>
        <dbReference type="ARBA" id="ARBA00022722"/>
    </source>
</evidence>
<evidence type="ECO:0000256" key="2">
    <source>
        <dbReference type="ARBA" id="ARBA00022490"/>
    </source>
</evidence>
<evidence type="ECO:0000256" key="13">
    <source>
        <dbReference type="HAMAP-Rule" id="MF_00034"/>
    </source>
</evidence>
<comment type="subunit">
    <text evidence="13">Homodimer which binds Holliday junction (HJ) DNA. The HJ becomes 2-fold symmetrical on binding to RuvC with unstacked arms; it has a different conformation from HJ DNA in complex with RuvA. In the full resolvosome a probable DNA-RuvA(4)-RuvB(12)-RuvC(2) complex forms which resolves the HJ.</text>
</comment>
<dbReference type="HAMAP" id="MF_00034">
    <property type="entry name" value="RuvC"/>
    <property type="match status" value="1"/>
</dbReference>
<reference evidence="15 16" key="1">
    <citation type="submission" date="2020-05" db="EMBL/GenBank/DDBJ databases">
        <title>Aquirufa sp. strain 15G-AUS-rot a new Aquirufa species.</title>
        <authorList>
            <person name="Pitt A."/>
            <person name="Hahn M.W."/>
        </authorList>
    </citation>
    <scope>NUCLEOTIDE SEQUENCE [LARGE SCALE GENOMIC DNA]</scope>
    <source>
        <strain evidence="15 16">15G-AUS-rot</strain>
    </source>
</reference>
<keyword evidence="11 13" id="KW-0234">DNA repair</keyword>
<evidence type="ECO:0000256" key="14">
    <source>
        <dbReference type="NCBIfam" id="TIGR00228"/>
    </source>
</evidence>
<dbReference type="PRINTS" id="PR00696">
    <property type="entry name" value="RSOLVASERUVC"/>
</dbReference>
<dbReference type="EC" id="3.1.21.10" evidence="13 14"/>
<keyword evidence="3 13" id="KW-0540">Nuclease</keyword>
<organism evidence="15 16">
    <name type="scientific">Aquiluna borgnonia</name>
    <dbReference type="NCBI Taxonomy" id="2499157"/>
    <lineage>
        <taxon>Bacteria</taxon>
        <taxon>Bacillati</taxon>
        <taxon>Actinomycetota</taxon>
        <taxon>Actinomycetes</taxon>
        <taxon>Micrococcales</taxon>
        <taxon>Microbacteriaceae</taxon>
        <taxon>Luna cluster</taxon>
        <taxon>Luna-1 subcluster</taxon>
        <taxon>Aquiluna</taxon>
    </lineage>
</organism>
<keyword evidence="8 13" id="KW-0460">Magnesium</keyword>
<feature type="active site" evidence="13">
    <location>
        <position position="8"/>
    </location>
</feature>
<dbReference type="GO" id="GO:0003677">
    <property type="term" value="F:DNA binding"/>
    <property type="evidence" value="ECO:0007669"/>
    <property type="project" value="UniProtKB-KW"/>
</dbReference>
<evidence type="ECO:0000256" key="12">
    <source>
        <dbReference type="ARBA" id="ARBA00029354"/>
    </source>
</evidence>
<dbReference type="Gene3D" id="3.30.420.10">
    <property type="entry name" value="Ribonuclease H-like superfamily/Ribonuclease H"/>
    <property type="match status" value="1"/>
</dbReference>
<feature type="active site" evidence="13">
    <location>
        <position position="66"/>
    </location>
</feature>
<evidence type="ECO:0000256" key="7">
    <source>
        <dbReference type="ARBA" id="ARBA00022801"/>
    </source>
</evidence>
<dbReference type="InterPro" id="IPR036397">
    <property type="entry name" value="RNaseH_sf"/>
</dbReference>
<dbReference type="CDD" id="cd16962">
    <property type="entry name" value="RuvC"/>
    <property type="match status" value="1"/>
</dbReference>
<keyword evidence="2 13" id="KW-0963">Cytoplasm</keyword>
<dbReference type="NCBIfam" id="TIGR00228">
    <property type="entry name" value="ruvC"/>
    <property type="match status" value="1"/>
</dbReference>
<dbReference type="AlphaFoldDB" id="A0A7D4TJ02"/>
<dbReference type="GO" id="GO:0008821">
    <property type="term" value="F:crossover junction DNA endonuclease activity"/>
    <property type="evidence" value="ECO:0007669"/>
    <property type="project" value="UniProtKB-UniRule"/>
</dbReference>
<comment type="subcellular location">
    <subcellularLocation>
        <location evidence="13">Cytoplasm</location>
    </subcellularLocation>
</comment>
<evidence type="ECO:0000256" key="6">
    <source>
        <dbReference type="ARBA" id="ARBA00022763"/>
    </source>
</evidence>
<feature type="binding site" evidence="13">
    <location>
        <position position="139"/>
    </location>
    <ligand>
        <name>Mg(2+)</name>
        <dbReference type="ChEBI" id="CHEBI:18420"/>
        <label>1</label>
    </ligand>
</feature>
<sequence length="177" mass="18883">MALILGVDPGLTRCGFGLVDSEKNSAIRYGMFQSTPDQDPSERVGRISQQLAALLDEHRPELIGLERVFAQANLRSVMGVAQISGALMALAFERNIPLQFFTPSEVKAAVTGNGRATKDQVGMMVTRILQLDSQPKPADVADALAVAICASKRGFNVGTSAQQAWVAAAKKASRRLG</sequence>
<dbReference type="GO" id="GO:0005737">
    <property type="term" value="C:cytoplasm"/>
    <property type="evidence" value="ECO:0007669"/>
    <property type="project" value="UniProtKB-SubCell"/>
</dbReference>
<dbReference type="RefSeq" id="WP_173493548.1">
    <property type="nucleotide sequence ID" value="NZ_CP054056.1"/>
</dbReference>
<dbReference type="EMBL" id="CP054056">
    <property type="protein sequence ID" value="QKJ25251.1"/>
    <property type="molecule type" value="Genomic_DNA"/>
</dbReference>
<evidence type="ECO:0000256" key="5">
    <source>
        <dbReference type="ARBA" id="ARBA00022759"/>
    </source>
</evidence>
<comment type="cofactor">
    <cofactor evidence="13">
        <name>Mg(2+)</name>
        <dbReference type="ChEBI" id="CHEBI:18420"/>
    </cofactor>
    <text evidence="13">Binds 2 Mg(2+) ion per subunit.</text>
</comment>
<gene>
    <name evidence="13 15" type="primary">ruvC</name>
    <name evidence="15" type="ORF">HRU87_03460</name>
</gene>
<evidence type="ECO:0000256" key="1">
    <source>
        <dbReference type="ARBA" id="ARBA00009518"/>
    </source>
</evidence>
<accession>A0A7D4TJ02</accession>
<keyword evidence="10 13" id="KW-0233">DNA recombination</keyword>
<dbReference type="Pfam" id="PF02075">
    <property type="entry name" value="RuvC"/>
    <property type="match status" value="1"/>
</dbReference>
<keyword evidence="4 13" id="KW-0479">Metal-binding</keyword>
<keyword evidence="6 13" id="KW-0227">DNA damage</keyword>
<comment type="similarity">
    <text evidence="1 13">Belongs to the RuvC family.</text>
</comment>
<dbReference type="GO" id="GO:0006281">
    <property type="term" value="P:DNA repair"/>
    <property type="evidence" value="ECO:0007669"/>
    <property type="project" value="UniProtKB-UniRule"/>
</dbReference>
<protein>
    <recommendedName>
        <fullName evidence="13 14">Crossover junction endodeoxyribonuclease RuvC</fullName>
        <ecNumber evidence="13 14">3.1.21.10</ecNumber>
    </recommendedName>
    <alternativeName>
        <fullName evidence="13">Holliday junction nuclease RuvC</fullName>
    </alternativeName>
    <alternativeName>
        <fullName evidence="13">Holliday junction resolvase RuvC</fullName>
    </alternativeName>
</protein>
<keyword evidence="5 13" id="KW-0255">Endonuclease</keyword>